<dbReference type="PANTHER" id="PTHR28112">
    <property type="entry name" value="SRP-INDEPENDENT TARGETING PROTEIN 3"/>
    <property type="match status" value="1"/>
</dbReference>
<sequence>MGAGGSGAGGGMNRMLVMIPIMMYAGKLDYKNEVILLRLRIAYFSAQAILLLCAAIMHFKIASEDSKTKIFVREKDVLNPAGGKYKETTYLAHAQAALASFAQQIVMGAAMTTFLHFKMNISQVLLMQSCMAPLTLFDSPIFKKYVLGSEGRVFNEKLEGEELDAVEEKVDDKETVTEAVEAEPADTCSVEAFKELISKTWNDGNAGDLEALVNQMSTTNMDAQSDSDLATALMVLAAGGKADLGEKRTKVIEKALAIGADVNVVDNDGWTALHWAAYHGRAEAAKAICSVENAKSLIEMTDSEKKTALDHAKEQKNQKCVDIINEAISSQSQEELHDID</sequence>
<dbReference type="Pfam" id="PF10032">
    <property type="entry name" value="Pho88"/>
    <property type="match status" value="1"/>
</dbReference>
<organism evidence="1">
    <name type="scientific">Octactis speculum</name>
    <dbReference type="NCBI Taxonomy" id="3111310"/>
    <lineage>
        <taxon>Eukaryota</taxon>
        <taxon>Sar</taxon>
        <taxon>Stramenopiles</taxon>
        <taxon>Ochrophyta</taxon>
        <taxon>Dictyochophyceae</taxon>
        <taxon>Dictyochales</taxon>
        <taxon>Dictyochaceae</taxon>
        <taxon>Octactis</taxon>
    </lineage>
</organism>
<name>A0A7S2B3M5_9STRA</name>
<dbReference type="EMBL" id="HBGS01010008">
    <property type="protein sequence ID" value="CAD9385328.1"/>
    <property type="molecule type" value="Transcribed_RNA"/>
</dbReference>
<dbReference type="InterPro" id="IPR036770">
    <property type="entry name" value="Ankyrin_rpt-contain_sf"/>
</dbReference>
<accession>A0A7S2B3M5</accession>
<reference evidence="1" key="1">
    <citation type="submission" date="2021-01" db="EMBL/GenBank/DDBJ databases">
        <authorList>
            <person name="Corre E."/>
            <person name="Pelletier E."/>
            <person name="Niang G."/>
            <person name="Scheremetjew M."/>
            <person name="Finn R."/>
            <person name="Kale V."/>
            <person name="Holt S."/>
            <person name="Cochrane G."/>
            <person name="Meng A."/>
            <person name="Brown T."/>
            <person name="Cohen L."/>
        </authorList>
    </citation>
    <scope>NUCLEOTIDE SEQUENCE</scope>
    <source>
        <strain evidence="1">CCMP1381</strain>
    </source>
</reference>
<evidence type="ECO:0000313" key="1">
    <source>
        <dbReference type="EMBL" id="CAD9385328.1"/>
    </source>
</evidence>
<dbReference type="Gene3D" id="1.25.40.20">
    <property type="entry name" value="Ankyrin repeat-containing domain"/>
    <property type="match status" value="1"/>
</dbReference>
<gene>
    <name evidence="1" type="ORF">DSPE1174_LOCUS5291</name>
</gene>
<dbReference type="InterPro" id="IPR012098">
    <property type="entry name" value="SND3_fun"/>
</dbReference>
<dbReference type="InterPro" id="IPR002110">
    <property type="entry name" value="Ankyrin_rpt"/>
</dbReference>
<dbReference type="GO" id="GO:0005739">
    <property type="term" value="C:mitochondrion"/>
    <property type="evidence" value="ECO:0007669"/>
    <property type="project" value="TreeGrafter"/>
</dbReference>
<dbReference type="SUPFAM" id="SSF48403">
    <property type="entry name" value="Ankyrin repeat"/>
    <property type="match status" value="1"/>
</dbReference>
<proteinExistence type="predicted"/>
<dbReference type="GO" id="GO:0005783">
    <property type="term" value="C:endoplasmic reticulum"/>
    <property type="evidence" value="ECO:0007669"/>
    <property type="project" value="InterPro"/>
</dbReference>
<dbReference type="Pfam" id="PF12796">
    <property type="entry name" value="Ank_2"/>
    <property type="match status" value="1"/>
</dbReference>
<dbReference type="PANTHER" id="PTHR28112:SF1">
    <property type="entry name" value="SRP-INDEPENDENT TARGETING PROTEIN 3"/>
    <property type="match status" value="1"/>
</dbReference>
<dbReference type="GO" id="GO:0045047">
    <property type="term" value="P:protein targeting to ER"/>
    <property type="evidence" value="ECO:0007669"/>
    <property type="project" value="InterPro"/>
</dbReference>
<dbReference type="SMART" id="SM00248">
    <property type="entry name" value="ANK"/>
    <property type="match status" value="3"/>
</dbReference>
<dbReference type="AlphaFoldDB" id="A0A7S2B3M5"/>
<protein>
    <submittedName>
        <fullName evidence="1">Uncharacterized protein</fullName>
    </submittedName>
</protein>